<comment type="caution">
    <text evidence="1">The sequence shown here is derived from an EMBL/GenBank/DDBJ whole genome shotgun (WGS) entry which is preliminary data.</text>
</comment>
<evidence type="ECO:0000313" key="2">
    <source>
        <dbReference type="Proteomes" id="UP001159363"/>
    </source>
</evidence>
<protein>
    <submittedName>
        <fullName evidence="1">Uncharacterized protein</fullName>
    </submittedName>
</protein>
<sequence length="287" mass="32410">MDLWYAVRSSAVERVALRYTLQHGLSWSSADAGCCPEADGPKIVGRLLGRGRGAVVLEDLYHVWLRVIQLEYRIWNAGQKWEQMVGVVSHPHTAGPSMLHFRLLKASRNGSRAHEPQALACIVDRVDTKSLSAWCRSSRMLVDLARPEPVLRVWVPSRIHCSQQHGAVWSKDPHGGLYDDTTTLWFSARLWTALFAKKVVSTKFWDYTVMLLVDFLSRGATVNAVSYLSHAGAVAKGNSHKTTWMDISQQTPCCSKTPDHSQYGHVCELLRSFRWELLDHPQYTVLT</sequence>
<gene>
    <name evidence="1" type="ORF">PR048_021264</name>
</gene>
<name>A0ABQ9GXT6_9NEOP</name>
<evidence type="ECO:0000313" key="1">
    <source>
        <dbReference type="EMBL" id="KAJ8876817.1"/>
    </source>
</evidence>
<proteinExistence type="predicted"/>
<dbReference type="Proteomes" id="UP001159363">
    <property type="component" value="Chromosome 7"/>
</dbReference>
<accession>A0ABQ9GXT6</accession>
<reference evidence="1 2" key="1">
    <citation type="submission" date="2023-02" db="EMBL/GenBank/DDBJ databases">
        <title>LHISI_Scaffold_Assembly.</title>
        <authorList>
            <person name="Stuart O.P."/>
            <person name="Cleave R."/>
            <person name="Magrath M.J.L."/>
            <person name="Mikheyev A.S."/>
        </authorList>
    </citation>
    <scope>NUCLEOTIDE SEQUENCE [LARGE SCALE GENOMIC DNA]</scope>
    <source>
        <strain evidence="1">Daus_M_001</strain>
        <tissue evidence="1">Leg muscle</tissue>
    </source>
</reference>
<organism evidence="1 2">
    <name type="scientific">Dryococelus australis</name>
    <dbReference type="NCBI Taxonomy" id="614101"/>
    <lineage>
        <taxon>Eukaryota</taxon>
        <taxon>Metazoa</taxon>
        <taxon>Ecdysozoa</taxon>
        <taxon>Arthropoda</taxon>
        <taxon>Hexapoda</taxon>
        <taxon>Insecta</taxon>
        <taxon>Pterygota</taxon>
        <taxon>Neoptera</taxon>
        <taxon>Polyneoptera</taxon>
        <taxon>Phasmatodea</taxon>
        <taxon>Verophasmatodea</taxon>
        <taxon>Anareolatae</taxon>
        <taxon>Phasmatidae</taxon>
        <taxon>Eurycanthinae</taxon>
        <taxon>Dryococelus</taxon>
    </lineage>
</organism>
<keyword evidence="2" id="KW-1185">Reference proteome</keyword>
<dbReference type="EMBL" id="JARBHB010000008">
    <property type="protein sequence ID" value="KAJ8876817.1"/>
    <property type="molecule type" value="Genomic_DNA"/>
</dbReference>